<name>A0A6A0BC03_9LACT</name>
<keyword evidence="19" id="KW-1185">Reference proteome</keyword>
<proteinExistence type="inferred from homology"/>
<evidence type="ECO:0000256" key="6">
    <source>
        <dbReference type="ARBA" id="ARBA00020653"/>
    </source>
</evidence>
<evidence type="ECO:0000256" key="1">
    <source>
        <dbReference type="ARBA" id="ARBA00001946"/>
    </source>
</evidence>
<dbReference type="GO" id="GO:0000162">
    <property type="term" value="P:L-tryptophan biosynthetic process"/>
    <property type="evidence" value="ECO:0007669"/>
    <property type="project" value="UniProtKB-UniPathway"/>
</dbReference>
<dbReference type="Gene3D" id="3.60.120.10">
    <property type="entry name" value="Anthranilate synthase"/>
    <property type="match status" value="1"/>
</dbReference>
<keyword evidence="9 15" id="KW-0822">Tryptophan biosynthesis</keyword>
<organism evidence="18 19">
    <name type="scientific">Pseudolactococcus hodotermopsidis</name>
    <dbReference type="NCBI Taxonomy" id="2709157"/>
    <lineage>
        <taxon>Bacteria</taxon>
        <taxon>Bacillati</taxon>
        <taxon>Bacillota</taxon>
        <taxon>Bacilli</taxon>
        <taxon>Lactobacillales</taxon>
        <taxon>Streptococcaceae</taxon>
        <taxon>Pseudolactococcus</taxon>
    </lineage>
</organism>
<dbReference type="GO" id="GO:0004049">
    <property type="term" value="F:anthranilate synthase activity"/>
    <property type="evidence" value="ECO:0007669"/>
    <property type="project" value="UniProtKB-EC"/>
</dbReference>
<dbReference type="EMBL" id="BLLI01000015">
    <property type="protein sequence ID" value="GFH42203.1"/>
    <property type="molecule type" value="Genomic_DNA"/>
</dbReference>
<evidence type="ECO:0000256" key="4">
    <source>
        <dbReference type="ARBA" id="ARBA00011575"/>
    </source>
</evidence>
<dbReference type="InterPro" id="IPR006805">
    <property type="entry name" value="Anth_synth_I_N"/>
</dbReference>
<evidence type="ECO:0000256" key="8">
    <source>
        <dbReference type="ARBA" id="ARBA00022723"/>
    </source>
</evidence>
<evidence type="ECO:0000256" key="14">
    <source>
        <dbReference type="ARBA" id="ARBA00047683"/>
    </source>
</evidence>
<dbReference type="Pfam" id="PF04715">
    <property type="entry name" value="Anth_synt_I_N"/>
    <property type="match status" value="1"/>
</dbReference>
<dbReference type="RefSeq" id="WP_172208111.1">
    <property type="nucleotide sequence ID" value="NZ_BLLI01000015.1"/>
</dbReference>
<feature type="domain" description="Chorismate-utilising enzyme C-terminal" evidence="16">
    <location>
        <begin position="191"/>
        <end position="443"/>
    </location>
</feature>
<evidence type="ECO:0000256" key="2">
    <source>
        <dbReference type="ARBA" id="ARBA00004873"/>
    </source>
</evidence>
<evidence type="ECO:0000259" key="17">
    <source>
        <dbReference type="Pfam" id="PF04715"/>
    </source>
</evidence>
<dbReference type="GO" id="GO:0046872">
    <property type="term" value="F:metal ion binding"/>
    <property type="evidence" value="ECO:0007669"/>
    <property type="project" value="UniProtKB-KW"/>
</dbReference>
<comment type="similarity">
    <text evidence="3 15">Belongs to the anthranilate synthase component I family.</text>
</comment>
<dbReference type="PANTHER" id="PTHR11236">
    <property type="entry name" value="AMINOBENZOATE/ANTHRANILATE SYNTHASE"/>
    <property type="match status" value="1"/>
</dbReference>
<comment type="subunit">
    <text evidence="4 15">Heterotetramer consisting of two non-identical subunits: a beta subunit (TrpG) and a large alpha subunit (TrpE).</text>
</comment>
<dbReference type="PANTHER" id="PTHR11236:SF48">
    <property type="entry name" value="ISOCHORISMATE SYNTHASE MENF"/>
    <property type="match status" value="1"/>
</dbReference>
<evidence type="ECO:0000256" key="3">
    <source>
        <dbReference type="ARBA" id="ARBA00009562"/>
    </source>
</evidence>
<dbReference type="PRINTS" id="PR00095">
    <property type="entry name" value="ANTSNTHASEI"/>
</dbReference>
<evidence type="ECO:0000256" key="13">
    <source>
        <dbReference type="ARBA" id="ARBA00025634"/>
    </source>
</evidence>
<keyword evidence="7 15" id="KW-0028">Amino-acid biosynthesis</keyword>
<dbReference type="EC" id="4.1.3.27" evidence="5 15"/>
<evidence type="ECO:0000256" key="7">
    <source>
        <dbReference type="ARBA" id="ARBA00022605"/>
    </source>
</evidence>
<protein>
    <recommendedName>
        <fullName evidence="6 15">Anthranilate synthase component 1</fullName>
        <ecNumber evidence="5 15">4.1.3.27</ecNumber>
    </recommendedName>
</protein>
<feature type="domain" description="Anthranilate synthase component I N-terminal" evidence="17">
    <location>
        <begin position="10"/>
        <end position="141"/>
    </location>
</feature>
<keyword evidence="12 15" id="KW-0456">Lyase</keyword>
<keyword evidence="10 15" id="KW-0460">Magnesium</keyword>
<comment type="catalytic activity">
    <reaction evidence="14 15">
        <text>chorismate + L-glutamine = anthranilate + pyruvate + L-glutamate + H(+)</text>
        <dbReference type="Rhea" id="RHEA:21732"/>
        <dbReference type="ChEBI" id="CHEBI:15361"/>
        <dbReference type="ChEBI" id="CHEBI:15378"/>
        <dbReference type="ChEBI" id="CHEBI:16567"/>
        <dbReference type="ChEBI" id="CHEBI:29748"/>
        <dbReference type="ChEBI" id="CHEBI:29985"/>
        <dbReference type="ChEBI" id="CHEBI:58359"/>
        <dbReference type="EC" id="4.1.3.27"/>
    </reaction>
</comment>
<keyword evidence="8 15" id="KW-0479">Metal-binding</keyword>
<evidence type="ECO:0000256" key="12">
    <source>
        <dbReference type="ARBA" id="ARBA00023239"/>
    </source>
</evidence>
<dbReference type="InterPro" id="IPR005801">
    <property type="entry name" value="ADC_synthase"/>
</dbReference>
<evidence type="ECO:0000259" key="16">
    <source>
        <dbReference type="Pfam" id="PF00425"/>
    </source>
</evidence>
<evidence type="ECO:0000256" key="10">
    <source>
        <dbReference type="ARBA" id="ARBA00022842"/>
    </source>
</evidence>
<dbReference type="AlphaFoldDB" id="A0A6A0BC03"/>
<accession>A0A6A0BC03</accession>
<evidence type="ECO:0000313" key="18">
    <source>
        <dbReference type="EMBL" id="GFH42203.1"/>
    </source>
</evidence>
<comment type="caution">
    <text evidence="18">The sequence shown here is derived from an EMBL/GenBank/DDBJ whole genome shotgun (WGS) entry which is preliminary data.</text>
</comment>
<dbReference type="InterPro" id="IPR015890">
    <property type="entry name" value="Chorismate_C"/>
</dbReference>
<reference evidence="18 19" key="1">
    <citation type="submission" date="2020-02" db="EMBL/GenBank/DDBJ databases">
        <title>Draft genome sequence of Lactococcus sp. Hs30E4-3.</title>
        <authorList>
            <person name="Noda S."/>
            <person name="Yuki M."/>
            <person name="Ohkuma M."/>
        </authorList>
    </citation>
    <scope>NUCLEOTIDE SEQUENCE [LARGE SCALE GENOMIC DNA]</scope>
    <source>
        <strain evidence="18 19">Hs30E4-3</strain>
    </source>
</reference>
<evidence type="ECO:0000256" key="9">
    <source>
        <dbReference type="ARBA" id="ARBA00022822"/>
    </source>
</evidence>
<dbReference type="Pfam" id="PF00425">
    <property type="entry name" value="Chorismate_bind"/>
    <property type="match status" value="1"/>
</dbReference>
<gene>
    <name evidence="15 18" type="primary">trpE</name>
    <name evidence="18" type="ORF">Hs30E_07540</name>
</gene>
<dbReference type="SUPFAM" id="SSF56322">
    <property type="entry name" value="ADC synthase"/>
    <property type="match status" value="1"/>
</dbReference>
<dbReference type="Proteomes" id="UP000480303">
    <property type="component" value="Unassembled WGS sequence"/>
</dbReference>
<comment type="cofactor">
    <cofactor evidence="1 15">
        <name>Mg(2+)</name>
        <dbReference type="ChEBI" id="CHEBI:18420"/>
    </cofactor>
</comment>
<dbReference type="InterPro" id="IPR005256">
    <property type="entry name" value="Anth_synth_I_PabB"/>
</dbReference>
<comment type="function">
    <text evidence="13 15">Part of a heterotetrameric complex that catalyzes the two-step biosynthesis of anthranilate, an intermediate in the biosynthesis of L-tryptophan. In the first step, the glutamine-binding beta subunit (TrpG) of anthranilate synthase (AS) provides the glutamine amidotransferase activity which generates ammonia as a substrate that, along with chorismate, is used in the second step, catalyzed by the large alpha subunit of AS (TrpE) to produce anthranilate. In the absence of TrpG, TrpE can synthesize anthranilate directly from chorismate and high concentrations of ammonia.</text>
</comment>
<dbReference type="NCBIfam" id="TIGR00564">
    <property type="entry name" value="trpE_most"/>
    <property type="match status" value="1"/>
</dbReference>
<dbReference type="UniPathway" id="UPA00035">
    <property type="reaction ID" value="UER00040"/>
</dbReference>
<evidence type="ECO:0000256" key="15">
    <source>
        <dbReference type="RuleBase" id="RU364045"/>
    </source>
</evidence>
<evidence type="ECO:0000256" key="5">
    <source>
        <dbReference type="ARBA" id="ARBA00012266"/>
    </source>
</evidence>
<evidence type="ECO:0000313" key="19">
    <source>
        <dbReference type="Proteomes" id="UP000480303"/>
    </source>
</evidence>
<evidence type="ECO:0000256" key="11">
    <source>
        <dbReference type="ARBA" id="ARBA00023141"/>
    </source>
</evidence>
<comment type="pathway">
    <text evidence="2 15">Amino-acid biosynthesis; L-tryptophan biosynthesis; L-tryptophan from chorismate: step 1/5.</text>
</comment>
<sequence>MTLRKTINADLITPILAYLRLDMTSKIILESIPREKENSRYSMIAYNPVHEIKYENGVLTDNGQLKSGDPLDYLEQLTVKNTERSDLPFTCGAIGFVSYDTISLYENIGEIPKDVIGTPDLHFFLYESYLIFDHKKEQITIVESSIYSGRSVYDTELALALVLSNLTRPHKAEFETVKLNKLSFKSNLAKVEFMAMVEKAKTYIKNGDMFQIVLSQRLTSEISGNPFDYYRNLRLTNPSNYLYFLDFGNYQIMGASPESLVSVKNGVVTTNPIAGTRPRGRNEQEDEVLTADLLADEKEVAEHRMLVDLGRNDIGKISKIGTVTVAKYMEVEYFRYVMHLTSVVKGELLDSVSSLDALRSTLPAGTVSGAPKIRAMQRIYELEKTKRGIYAGAIGYLSSNADMDFAIALRTMVLKDGKAHAQAGAGIVFDSVPENEYQETLNKAKAMTQIGESDDFIS</sequence>
<keyword evidence="11 15" id="KW-0057">Aromatic amino acid biosynthesis</keyword>
<dbReference type="InterPro" id="IPR019999">
    <property type="entry name" value="Anth_synth_I-like"/>
</dbReference>